<accession>R9TMW7</accession>
<gene>
    <name evidence="1" type="ORF">SWYG_00053</name>
</gene>
<dbReference type="OrthoDB" id="29177at10239"/>
<dbReference type="RefSeq" id="YP_008126379.1">
    <property type="nucleotide sequence ID" value="NC_021536.1"/>
</dbReference>
<dbReference type="KEGG" id="vg:16045352"/>
<sequence>MQNYNDSAKLTQTSQQIVQRYYNVESDGDWDDILSPDDIEEYYERRQYEKMYRS</sequence>
<evidence type="ECO:0000313" key="2">
    <source>
        <dbReference type="Proteomes" id="UP000204294"/>
    </source>
</evidence>
<proteinExistence type="predicted"/>
<dbReference type="EMBL" id="HQ317383">
    <property type="protein sequence ID" value="AGN33565.1"/>
    <property type="molecule type" value="Genomic_DNA"/>
</dbReference>
<dbReference type="GeneID" id="16045352"/>
<dbReference type="Proteomes" id="UP000204294">
    <property type="component" value="Segment"/>
</dbReference>
<keyword evidence="2" id="KW-1185">Reference proteome</keyword>
<name>R9TMW7_9CAUD</name>
<reference evidence="1 2" key="1">
    <citation type="submission" date="2010-09" db="EMBL/GenBank/DDBJ databases">
        <title>The Genome Sequence of Synechococcus phage S-IOM18.</title>
        <authorList>
            <consortium name="The Broad Institute Genome Sequencing Platform"/>
            <person name="Henn M.R."/>
            <person name="Clokie M."/>
            <person name="Levin J."/>
            <person name="Malboeuf C."/>
            <person name="Casali M."/>
            <person name="Russ C."/>
            <person name="Lennon N."/>
            <person name="Chapman S.B."/>
            <person name="Erlich R."/>
            <person name="Young S.K."/>
            <person name="Yandava C."/>
            <person name="Zeng Q."/>
            <person name="Fitzgerald M.F."/>
            <person name="Alvarado L."/>
            <person name="Anderson S."/>
            <person name="Berlin A."/>
            <person name="Chen Z."/>
            <person name="Freedman E."/>
            <person name="Gellesch M."/>
            <person name="Goldberg J."/>
            <person name="Green L."/>
            <person name="Griggs A."/>
            <person name="Gujja S."/>
            <person name="Heilman E.R."/>
            <person name="Heiman D."/>
            <person name="Hollinger A."/>
            <person name="Howarth C."/>
            <person name="Larson L."/>
            <person name="Mehta T."/>
            <person name="Neiman D."/>
            <person name="Pearson M."/>
            <person name="Roberts A."/>
            <person name="Ryan E."/>
            <person name="Saif S."/>
            <person name="Shea T."/>
            <person name="Shenoy N."/>
            <person name="Sisk P."/>
            <person name="Stolte C."/>
            <person name="Sykes S."/>
            <person name="White J."/>
            <person name="Haas B."/>
            <person name="Nusbaum C."/>
            <person name="Birren B."/>
        </authorList>
    </citation>
    <scope>NUCLEOTIDE SEQUENCE [LARGE SCALE GENOMIC DNA]</scope>
    <source>
        <strain evidence="1 2">S-IOM18</strain>
    </source>
</reference>
<organism evidence="1 2">
    <name type="scientific">Synechococcus phage S-IOM18</name>
    <dbReference type="NCBI Taxonomy" id="754039"/>
    <lineage>
        <taxon>Viruses</taxon>
        <taxon>Duplodnaviria</taxon>
        <taxon>Heunggongvirae</taxon>
        <taxon>Uroviricota</taxon>
        <taxon>Caudoviricetes</taxon>
        <taxon>Pantevenvirales</taxon>
        <taxon>Kyanoviridae</taxon>
        <taxon>Tefnutvirus</taxon>
        <taxon>Tefnutvirus siom18</taxon>
    </lineage>
</organism>
<protein>
    <submittedName>
        <fullName evidence="1">Uncharacterized protein</fullName>
    </submittedName>
</protein>
<evidence type="ECO:0000313" key="1">
    <source>
        <dbReference type="EMBL" id="AGN33565.1"/>
    </source>
</evidence>